<dbReference type="SUPFAM" id="SSF56300">
    <property type="entry name" value="Metallo-dependent phosphatases"/>
    <property type="match status" value="1"/>
</dbReference>
<reference evidence="4" key="1">
    <citation type="submission" date="2022-12" db="EMBL/GenBank/DDBJ databases">
        <title>Gycomyces niveus sp.nov.,a novel actinomycete isolated from soil in Shouguan.</title>
        <authorList>
            <person name="Yang X."/>
        </authorList>
    </citation>
    <scope>NUCLEOTIDE SEQUENCE</scope>
    <source>
        <strain evidence="4">NEAU-A15</strain>
    </source>
</reference>
<gene>
    <name evidence="4" type="ORF">O1R50_15645</name>
</gene>
<accession>A0A9X3SSC1</accession>
<dbReference type="Gene3D" id="3.60.21.10">
    <property type="match status" value="1"/>
</dbReference>
<evidence type="ECO:0000259" key="3">
    <source>
        <dbReference type="SMART" id="SM00854"/>
    </source>
</evidence>
<name>A0A9X3SSC1_9ACTN</name>
<dbReference type="InterPro" id="IPR029052">
    <property type="entry name" value="Metallo-depent_PP-like"/>
</dbReference>
<dbReference type="RefSeq" id="WP_270111032.1">
    <property type="nucleotide sequence ID" value="NZ_JAPZVP010000012.1"/>
</dbReference>
<evidence type="ECO:0000256" key="2">
    <source>
        <dbReference type="SAM" id="MobiDB-lite"/>
    </source>
</evidence>
<dbReference type="InterPro" id="IPR052169">
    <property type="entry name" value="CW_Biosynth-Accessory"/>
</dbReference>
<dbReference type="AlphaFoldDB" id="A0A9X3SSC1"/>
<dbReference type="SMART" id="SM00854">
    <property type="entry name" value="PGA_cap"/>
    <property type="match status" value="1"/>
</dbReference>
<dbReference type="EMBL" id="JAPZVP010000012">
    <property type="protein sequence ID" value="MDA1361064.1"/>
    <property type="molecule type" value="Genomic_DNA"/>
</dbReference>
<feature type="domain" description="Capsule synthesis protein CapA" evidence="3">
    <location>
        <begin position="70"/>
        <end position="306"/>
    </location>
</feature>
<dbReference type="PANTHER" id="PTHR33393:SF11">
    <property type="entry name" value="POLYGLUTAMINE SYNTHESIS ACCESSORY PROTEIN RV0574C-RELATED"/>
    <property type="match status" value="1"/>
</dbReference>
<feature type="region of interest" description="Disordered" evidence="2">
    <location>
        <begin position="37"/>
        <end position="67"/>
    </location>
</feature>
<evidence type="ECO:0000313" key="4">
    <source>
        <dbReference type="EMBL" id="MDA1361064.1"/>
    </source>
</evidence>
<evidence type="ECO:0000256" key="1">
    <source>
        <dbReference type="ARBA" id="ARBA00005662"/>
    </source>
</evidence>
<dbReference type="InterPro" id="IPR019079">
    <property type="entry name" value="Capsule_synth_CapA"/>
</dbReference>
<keyword evidence="5" id="KW-1185">Reference proteome</keyword>
<sequence>MRTTTPALASGRRLSSPKFARRGLLVASAAGLAAVAACSEEEPPPVEDEGGQAAEEPTSEAPSPEPREITITHVGDTMPGSYPNQMASDEGASFFEGVKDVLTGDVVIANLEGALSTLEFDKCGGGECTYFRLPGEYAEVFADAGFHVLNQANNHGWDAGPDGATETQEAAEAAGMHVCGIKDEVCLVETESGLTVGLVGFAPYSFYTDLRDLDAVAALVASAKEQADIVIATAHVGAEGTDHRHVPEGVENYLGEDRGNTREFVHTCIDNGADIFVGHGPHVLRGIEWYNGKLIVHSLGNFGGGQNLFNTDGPLGRSAVLSATFREDGTLVSAQVTATRMDDDGYPQLDEDNGAFEDFNELAEDFGDTGVTVGDDGALVLPAA</sequence>
<comment type="caution">
    <text evidence="4">The sequence shown here is derived from an EMBL/GenBank/DDBJ whole genome shotgun (WGS) entry which is preliminary data.</text>
</comment>
<dbReference type="PANTHER" id="PTHR33393">
    <property type="entry name" value="POLYGLUTAMINE SYNTHESIS ACCESSORY PROTEIN RV0574C-RELATED"/>
    <property type="match status" value="1"/>
</dbReference>
<dbReference type="CDD" id="cd07381">
    <property type="entry name" value="MPP_CapA"/>
    <property type="match status" value="1"/>
</dbReference>
<feature type="compositionally biased region" description="Acidic residues" evidence="2">
    <location>
        <begin position="39"/>
        <end position="50"/>
    </location>
</feature>
<proteinExistence type="inferred from homology"/>
<organism evidence="4 5">
    <name type="scientific">Glycomyces luteolus</name>
    <dbReference type="NCBI Taxonomy" id="2670330"/>
    <lineage>
        <taxon>Bacteria</taxon>
        <taxon>Bacillati</taxon>
        <taxon>Actinomycetota</taxon>
        <taxon>Actinomycetes</taxon>
        <taxon>Glycomycetales</taxon>
        <taxon>Glycomycetaceae</taxon>
        <taxon>Glycomyces</taxon>
    </lineage>
</organism>
<evidence type="ECO:0000313" key="5">
    <source>
        <dbReference type="Proteomes" id="UP001146067"/>
    </source>
</evidence>
<dbReference type="Pfam" id="PF09587">
    <property type="entry name" value="PGA_cap"/>
    <property type="match status" value="1"/>
</dbReference>
<comment type="similarity">
    <text evidence="1">Belongs to the CapA family.</text>
</comment>
<feature type="compositionally biased region" description="Low complexity" evidence="2">
    <location>
        <begin position="53"/>
        <end position="62"/>
    </location>
</feature>
<protein>
    <submittedName>
        <fullName evidence="4">CapA family protein</fullName>
    </submittedName>
</protein>
<dbReference type="Proteomes" id="UP001146067">
    <property type="component" value="Unassembled WGS sequence"/>
</dbReference>